<keyword evidence="2" id="KW-1185">Reference proteome</keyword>
<protein>
    <recommendedName>
        <fullName evidence="3">ParB/Sulfiredoxin domain-containing protein</fullName>
    </recommendedName>
</protein>
<name>A0A4R0KVR6_9ACTN</name>
<dbReference type="EMBL" id="SJKB01000002">
    <property type="protein sequence ID" value="TCC64749.1"/>
    <property type="molecule type" value="Genomic_DNA"/>
</dbReference>
<reference evidence="1 2" key="1">
    <citation type="submission" date="2019-02" db="EMBL/GenBank/DDBJ databases">
        <title>Kribbella capetownensis sp. nov. and Kribbella speibonae sp. nov., isolated from soil.</title>
        <authorList>
            <person name="Curtis S.M."/>
            <person name="Norton I."/>
            <person name="Everest G.J."/>
            <person name="Meyers P.R."/>
        </authorList>
    </citation>
    <scope>NUCLEOTIDE SEQUENCE [LARGE SCALE GENOMIC DNA]</scope>
    <source>
        <strain evidence="1 2">NRRL B-24813</strain>
    </source>
</reference>
<evidence type="ECO:0000313" key="2">
    <source>
        <dbReference type="Proteomes" id="UP000291144"/>
    </source>
</evidence>
<organism evidence="1 2">
    <name type="scientific">Kribbella pittospori</name>
    <dbReference type="NCBI Taxonomy" id="722689"/>
    <lineage>
        <taxon>Bacteria</taxon>
        <taxon>Bacillati</taxon>
        <taxon>Actinomycetota</taxon>
        <taxon>Actinomycetes</taxon>
        <taxon>Propionibacteriales</taxon>
        <taxon>Kribbellaceae</taxon>
        <taxon>Kribbella</taxon>
    </lineage>
</organism>
<dbReference type="RefSeq" id="WP_131353252.1">
    <property type="nucleotide sequence ID" value="NZ_SJKB01000002.1"/>
</dbReference>
<proteinExistence type="predicted"/>
<gene>
    <name evidence="1" type="ORF">E0H73_10345</name>
</gene>
<accession>A0A4R0KVR6</accession>
<dbReference type="Proteomes" id="UP000291144">
    <property type="component" value="Unassembled WGS sequence"/>
</dbReference>
<dbReference type="AlphaFoldDB" id="A0A4R0KVR6"/>
<sequence length="218" mass="24486">MTTDSNFPYHHTPAGLAELARNLITEAGHPAGLDKILGFNFVLDTTSTPRGPVHCVTVNGNHRAAAIRAAGFPVALAQVTVQRAPWEIPVFAGYAEPLYRLLFRAGLLTNYRHRVDDWSHQDLVDAGGIAPWLLDTRVIDVIDPEQARTNLLAYEAAYGAVDDPRVDWIRRRRTFQQMLRRESMTITEHGPDHLPGLAGDWPPRPTLAQRVEYWLLPR</sequence>
<evidence type="ECO:0000313" key="1">
    <source>
        <dbReference type="EMBL" id="TCC64749.1"/>
    </source>
</evidence>
<comment type="caution">
    <text evidence="1">The sequence shown here is derived from an EMBL/GenBank/DDBJ whole genome shotgun (WGS) entry which is preliminary data.</text>
</comment>
<evidence type="ECO:0008006" key="3">
    <source>
        <dbReference type="Google" id="ProtNLM"/>
    </source>
</evidence>